<sequence>MTVFIPKDVIIEDVVPISHGSSVEVEFSINDYIFFEKANSMYYDKGYFVTGWVKEEGMKSIQELEEEKRQAFQERMKIIKEEKRAQAGGTAPSALRTTRDLPSIPKGEGGSASTFCPSCGKDLDWKFCPYCGKPLPH</sequence>
<evidence type="ECO:0000256" key="1">
    <source>
        <dbReference type="SAM" id="Coils"/>
    </source>
</evidence>
<name>X1RBL1_9ZZZZ</name>
<protein>
    <recommendedName>
        <fullName evidence="4">Zinc-ribbon domain-containing protein</fullName>
    </recommendedName>
</protein>
<reference evidence="3" key="1">
    <citation type="journal article" date="2014" name="Front. Microbiol.">
        <title>High frequency of phylogenetically diverse reductive dehalogenase-homologous genes in deep subseafloor sedimentary metagenomes.</title>
        <authorList>
            <person name="Kawai M."/>
            <person name="Futagami T."/>
            <person name="Toyoda A."/>
            <person name="Takaki Y."/>
            <person name="Nishi S."/>
            <person name="Hori S."/>
            <person name="Arai W."/>
            <person name="Tsubouchi T."/>
            <person name="Morono Y."/>
            <person name="Uchiyama I."/>
            <person name="Ito T."/>
            <person name="Fujiyama A."/>
            <person name="Inagaki F."/>
            <person name="Takami H."/>
        </authorList>
    </citation>
    <scope>NUCLEOTIDE SEQUENCE</scope>
    <source>
        <strain evidence="3">Expedition CK06-06</strain>
    </source>
</reference>
<evidence type="ECO:0008006" key="4">
    <source>
        <dbReference type="Google" id="ProtNLM"/>
    </source>
</evidence>
<keyword evidence="1" id="KW-0175">Coiled coil</keyword>
<evidence type="ECO:0000256" key="2">
    <source>
        <dbReference type="SAM" id="MobiDB-lite"/>
    </source>
</evidence>
<gene>
    <name evidence="3" type="ORF">S12H4_07607</name>
</gene>
<feature type="coiled-coil region" evidence="1">
    <location>
        <begin position="54"/>
        <end position="82"/>
    </location>
</feature>
<comment type="caution">
    <text evidence="3">The sequence shown here is derived from an EMBL/GenBank/DDBJ whole genome shotgun (WGS) entry which is preliminary data.</text>
</comment>
<organism evidence="3">
    <name type="scientific">marine sediment metagenome</name>
    <dbReference type="NCBI Taxonomy" id="412755"/>
    <lineage>
        <taxon>unclassified sequences</taxon>
        <taxon>metagenomes</taxon>
        <taxon>ecological metagenomes</taxon>
    </lineage>
</organism>
<evidence type="ECO:0000313" key="3">
    <source>
        <dbReference type="EMBL" id="GAI60525.1"/>
    </source>
</evidence>
<dbReference type="EMBL" id="BARW01002829">
    <property type="protein sequence ID" value="GAI60525.1"/>
    <property type="molecule type" value="Genomic_DNA"/>
</dbReference>
<proteinExistence type="predicted"/>
<feature type="region of interest" description="Disordered" evidence="2">
    <location>
        <begin position="83"/>
        <end position="109"/>
    </location>
</feature>
<dbReference type="AlphaFoldDB" id="X1RBL1"/>
<accession>X1RBL1</accession>